<dbReference type="SUPFAM" id="SSF56752">
    <property type="entry name" value="D-aminoacid aminotransferase-like PLP-dependent enzymes"/>
    <property type="match status" value="1"/>
</dbReference>
<comment type="similarity">
    <text evidence="2 9">Belongs to the class-IV pyridoxal-phosphate-dependent aminotransferase family.</text>
</comment>
<dbReference type="GO" id="GO:0009099">
    <property type="term" value="P:L-valine biosynthetic process"/>
    <property type="evidence" value="ECO:0007669"/>
    <property type="project" value="TreeGrafter"/>
</dbReference>
<dbReference type="FunFam" id="3.20.10.10:FF:000004">
    <property type="entry name" value="Branched-chain-amino-acid aminotransferase"/>
    <property type="match status" value="1"/>
</dbReference>
<comment type="cofactor">
    <cofactor evidence="1 10">
        <name>pyridoxal 5'-phosphate</name>
        <dbReference type="ChEBI" id="CHEBI:597326"/>
    </cofactor>
</comment>
<evidence type="ECO:0000256" key="11">
    <source>
        <dbReference type="RuleBase" id="RU004517"/>
    </source>
</evidence>
<comment type="caution">
    <text evidence="13">The sequence shown here is derived from an EMBL/GenBank/DDBJ whole genome shotgun (WGS) entry which is preliminary data.</text>
</comment>
<accession>A0A9W9EHB1</accession>
<evidence type="ECO:0000256" key="6">
    <source>
        <dbReference type="ARBA" id="ARBA00022898"/>
    </source>
</evidence>
<name>A0A9W9EHB1_9EURO</name>
<dbReference type="FunFam" id="3.30.470.10:FF:000012">
    <property type="entry name" value="Branched-chain-amino-acid aminotransferase"/>
    <property type="match status" value="1"/>
</dbReference>
<keyword evidence="6 10" id="KW-0663">Pyridoxal phosphate</keyword>
<keyword evidence="5 11" id="KW-0808">Transferase</keyword>
<evidence type="ECO:0000256" key="4">
    <source>
        <dbReference type="ARBA" id="ARBA00022605"/>
    </source>
</evidence>
<dbReference type="GO" id="GO:0004084">
    <property type="term" value="F:branched-chain-amino-acid transaminase activity"/>
    <property type="evidence" value="ECO:0007669"/>
    <property type="project" value="UniProtKB-EC"/>
</dbReference>
<comment type="catalytic activity">
    <reaction evidence="11">
        <text>L-isoleucine + 2-oxoglutarate = (S)-3-methyl-2-oxopentanoate + L-glutamate</text>
        <dbReference type="Rhea" id="RHEA:24801"/>
        <dbReference type="ChEBI" id="CHEBI:16810"/>
        <dbReference type="ChEBI" id="CHEBI:29985"/>
        <dbReference type="ChEBI" id="CHEBI:35146"/>
        <dbReference type="ChEBI" id="CHEBI:58045"/>
        <dbReference type="EC" id="2.6.1.42"/>
    </reaction>
</comment>
<dbReference type="AlphaFoldDB" id="A0A9W9EHB1"/>
<reference evidence="13" key="1">
    <citation type="submission" date="2022-11" db="EMBL/GenBank/DDBJ databases">
        <authorList>
            <person name="Petersen C."/>
        </authorList>
    </citation>
    <scope>NUCLEOTIDE SEQUENCE</scope>
    <source>
        <strain evidence="13">IBT 34128</strain>
    </source>
</reference>
<evidence type="ECO:0000313" key="14">
    <source>
        <dbReference type="Proteomes" id="UP001141434"/>
    </source>
</evidence>
<protein>
    <recommendedName>
        <fullName evidence="11">Branched-chain-amino-acid aminotransferase</fullName>
        <ecNumber evidence="11">2.6.1.42</ecNumber>
    </recommendedName>
</protein>
<feature type="compositionally biased region" description="Polar residues" evidence="12">
    <location>
        <begin position="1"/>
        <end position="24"/>
    </location>
</feature>
<evidence type="ECO:0000256" key="12">
    <source>
        <dbReference type="SAM" id="MobiDB-lite"/>
    </source>
</evidence>
<evidence type="ECO:0000256" key="3">
    <source>
        <dbReference type="ARBA" id="ARBA00022576"/>
    </source>
</evidence>
<dbReference type="InterPro" id="IPR001544">
    <property type="entry name" value="Aminotrans_IV"/>
</dbReference>
<dbReference type="GO" id="GO:0005739">
    <property type="term" value="C:mitochondrion"/>
    <property type="evidence" value="ECO:0007669"/>
    <property type="project" value="TreeGrafter"/>
</dbReference>
<evidence type="ECO:0000256" key="2">
    <source>
        <dbReference type="ARBA" id="ARBA00009320"/>
    </source>
</evidence>
<keyword evidence="7 11" id="KW-0100">Branched-chain amino acid biosynthesis</keyword>
<dbReference type="InterPro" id="IPR033939">
    <property type="entry name" value="BCAT_family"/>
</dbReference>
<feature type="region of interest" description="Disordered" evidence="12">
    <location>
        <begin position="1"/>
        <end position="39"/>
    </location>
</feature>
<reference evidence="13" key="2">
    <citation type="journal article" date="2023" name="IMA Fungus">
        <title>Comparative genomic study of the Penicillium genus elucidates a diverse pangenome and 15 lateral gene transfer events.</title>
        <authorList>
            <person name="Petersen C."/>
            <person name="Sorensen T."/>
            <person name="Nielsen M.R."/>
            <person name="Sondergaard T.E."/>
            <person name="Sorensen J.L."/>
            <person name="Fitzpatrick D.A."/>
            <person name="Frisvad J.C."/>
            <person name="Nielsen K.L."/>
        </authorList>
    </citation>
    <scope>NUCLEOTIDE SEQUENCE</scope>
    <source>
        <strain evidence="13">IBT 34128</strain>
    </source>
</reference>
<organism evidence="13 14">
    <name type="scientific">Penicillium alfredii</name>
    <dbReference type="NCBI Taxonomy" id="1506179"/>
    <lineage>
        <taxon>Eukaryota</taxon>
        <taxon>Fungi</taxon>
        <taxon>Dikarya</taxon>
        <taxon>Ascomycota</taxon>
        <taxon>Pezizomycotina</taxon>
        <taxon>Eurotiomycetes</taxon>
        <taxon>Eurotiomycetidae</taxon>
        <taxon>Eurotiales</taxon>
        <taxon>Aspergillaceae</taxon>
        <taxon>Penicillium</taxon>
    </lineage>
</organism>
<dbReference type="PROSITE" id="PS00770">
    <property type="entry name" value="AA_TRANSFER_CLASS_4"/>
    <property type="match status" value="1"/>
</dbReference>
<dbReference type="Gene3D" id="3.20.10.10">
    <property type="entry name" value="D-amino Acid Aminotransferase, subunit A, domain 2"/>
    <property type="match status" value="1"/>
</dbReference>
<keyword evidence="3 11" id="KW-0032">Aminotransferase</keyword>
<dbReference type="EMBL" id="JAPMSZ010000012">
    <property type="protein sequence ID" value="KAJ5081731.1"/>
    <property type="molecule type" value="Genomic_DNA"/>
</dbReference>
<dbReference type="InterPro" id="IPR043131">
    <property type="entry name" value="BCAT-like_N"/>
</dbReference>
<evidence type="ECO:0000256" key="9">
    <source>
        <dbReference type="RuleBase" id="RU004106"/>
    </source>
</evidence>
<dbReference type="Pfam" id="PF01063">
    <property type="entry name" value="Aminotran_4"/>
    <property type="match status" value="1"/>
</dbReference>
<evidence type="ECO:0000256" key="10">
    <source>
        <dbReference type="RuleBase" id="RU004516"/>
    </source>
</evidence>
<comment type="catalytic activity">
    <reaction evidence="11">
        <text>L-valine + 2-oxoglutarate = 3-methyl-2-oxobutanoate + L-glutamate</text>
        <dbReference type="Rhea" id="RHEA:24813"/>
        <dbReference type="ChEBI" id="CHEBI:11851"/>
        <dbReference type="ChEBI" id="CHEBI:16810"/>
        <dbReference type="ChEBI" id="CHEBI:29985"/>
        <dbReference type="ChEBI" id="CHEBI:57762"/>
        <dbReference type="EC" id="2.6.1.42"/>
    </reaction>
</comment>
<evidence type="ECO:0000256" key="5">
    <source>
        <dbReference type="ARBA" id="ARBA00022679"/>
    </source>
</evidence>
<dbReference type="OrthoDB" id="1732691at2759"/>
<keyword evidence="4 11" id="KW-0028">Amino-acid biosynthesis</keyword>
<evidence type="ECO:0000313" key="13">
    <source>
        <dbReference type="EMBL" id="KAJ5081731.1"/>
    </source>
</evidence>
<dbReference type="InterPro" id="IPR005786">
    <property type="entry name" value="B_amino_transII"/>
</dbReference>
<dbReference type="PIRSF" id="PIRSF006468">
    <property type="entry name" value="BCAT1"/>
    <property type="match status" value="1"/>
</dbReference>
<feature type="modified residue" description="N6-(pyridoxal phosphate)lysine" evidence="8">
    <location>
        <position position="223"/>
    </location>
</feature>
<evidence type="ECO:0000256" key="7">
    <source>
        <dbReference type="ARBA" id="ARBA00023304"/>
    </source>
</evidence>
<dbReference type="InterPro" id="IPR036038">
    <property type="entry name" value="Aminotransferase-like"/>
</dbReference>
<dbReference type="GeneID" id="81399689"/>
<dbReference type="InterPro" id="IPR043132">
    <property type="entry name" value="BCAT-like_C"/>
</dbReference>
<dbReference type="GO" id="GO:0009098">
    <property type="term" value="P:L-leucine biosynthetic process"/>
    <property type="evidence" value="ECO:0007669"/>
    <property type="project" value="TreeGrafter"/>
</dbReference>
<dbReference type="PANTHER" id="PTHR11825:SF69">
    <property type="entry name" value="BRANCHED-CHAIN-AMINO-ACID AMINOTRANSFERASE"/>
    <property type="match status" value="1"/>
</dbReference>
<evidence type="ECO:0000256" key="8">
    <source>
        <dbReference type="PIRSR" id="PIRSR006468-1"/>
    </source>
</evidence>
<dbReference type="Proteomes" id="UP001141434">
    <property type="component" value="Unassembled WGS sequence"/>
</dbReference>
<dbReference type="Gene3D" id="3.30.470.10">
    <property type="match status" value="1"/>
</dbReference>
<comment type="catalytic activity">
    <reaction evidence="11">
        <text>L-leucine + 2-oxoglutarate = 4-methyl-2-oxopentanoate + L-glutamate</text>
        <dbReference type="Rhea" id="RHEA:18321"/>
        <dbReference type="ChEBI" id="CHEBI:16810"/>
        <dbReference type="ChEBI" id="CHEBI:17865"/>
        <dbReference type="ChEBI" id="CHEBI:29985"/>
        <dbReference type="ChEBI" id="CHEBI:57427"/>
        <dbReference type="EC" id="2.6.1.42"/>
    </reaction>
</comment>
<sequence length="406" mass="45056">MGSTAPTKAELNGSNFKITRTTSPRKVPEPGSAEELSHSHCTDHMVTVRWTAAQGWETPEVKPYENLSIPPTASCLHYATECFEGMKVYRGYDGKLRLFRPDCNGERLNTSAQRSSLPGFKFEELKKLVAKLLQIDGPRWLPKSRPGSFLYIRPTIIGSGPHLGVQIPKEALLFIIAVPWPDFTKLKQDQNDDSSAPAPKGLKLFASTPDAIRAWPGGFGWAKLGANYGPSLQAHGKAQAMGFDQILWLFGEDRQVTEAGASNFFVVWRNAQSNQLELVTAPLESQLILPGVTRRSVLELVRERFSTEKQQAEGSSLAPLQVVERPLTIHEIETASREERLVEAFVSGTAYFITPVAMIRNNDLDISTLGQGGKPAGYAAQIKSWLEAIMYGKEEHDWSYVIEEEK</sequence>
<evidence type="ECO:0000256" key="1">
    <source>
        <dbReference type="ARBA" id="ARBA00001933"/>
    </source>
</evidence>
<gene>
    <name evidence="13" type="ORF">NUU61_009995</name>
</gene>
<dbReference type="CDD" id="cd01557">
    <property type="entry name" value="BCAT_beta_family"/>
    <property type="match status" value="1"/>
</dbReference>
<dbReference type="RefSeq" id="XP_056507018.1">
    <property type="nucleotide sequence ID" value="XM_056660520.1"/>
</dbReference>
<proteinExistence type="inferred from homology"/>
<keyword evidence="14" id="KW-1185">Reference proteome</keyword>
<dbReference type="PANTHER" id="PTHR11825">
    <property type="entry name" value="SUBGROUP IIII AMINOTRANSFERASE"/>
    <property type="match status" value="1"/>
</dbReference>
<dbReference type="InterPro" id="IPR018300">
    <property type="entry name" value="Aminotrans_IV_CS"/>
</dbReference>
<dbReference type="EC" id="2.6.1.42" evidence="11"/>